<dbReference type="HOGENOM" id="CLU_2138212_0_0_1"/>
<feature type="signal peptide" evidence="1">
    <location>
        <begin position="1"/>
        <end position="18"/>
    </location>
</feature>
<keyword evidence="3" id="KW-1185">Reference proteome</keyword>
<reference evidence="2" key="2">
    <citation type="submission" date="2024-10" db="UniProtKB">
        <authorList>
            <consortium name="EnsemblProtists"/>
        </authorList>
    </citation>
    <scope>IDENTIFICATION</scope>
</reference>
<keyword evidence="1" id="KW-0732">Signal</keyword>
<proteinExistence type="predicted"/>
<dbReference type="PROSITE" id="PS51257">
    <property type="entry name" value="PROKAR_LIPOPROTEIN"/>
    <property type="match status" value="1"/>
</dbReference>
<dbReference type="EnsemblProtists" id="EOD17149">
    <property type="protein sequence ID" value="EOD17149"/>
    <property type="gene ID" value="EMIHUDRAFT_255994"/>
</dbReference>
<protein>
    <submittedName>
        <fullName evidence="2">Uncharacterized protein</fullName>
    </submittedName>
</protein>
<dbReference type="GeneID" id="17276705"/>
<accession>A0A0D3K6P4</accession>
<dbReference type="AlphaFoldDB" id="A0A0D3K6P4"/>
<sequence length="113" mass="12083">MRVLAAALSALSVSCVAGAPATEGAGARRKLGEDDGLVEVDLSELHKTTTAEEVRRQLTHYDTRVASGECEIRGYNDARCYYQGRWRGGWVGSEGAEVTSAVEGQLGAREPDL</sequence>
<evidence type="ECO:0000313" key="3">
    <source>
        <dbReference type="Proteomes" id="UP000013827"/>
    </source>
</evidence>
<dbReference type="RefSeq" id="XP_005769578.1">
    <property type="nucleotide sequence ID" value="XM_005769521.1"/>
</dbReference>
<reference evidence="3" key="1">
    <citation type="journal article" date="2013" name="Nature">
        <title>Pan genome of the phytoplankton Emiliania underpins its global distribution.</title>
        <authorList>
            <person name="Read B.A."/>
            <person name="Kegel J."/>
            <person name="Klute M.J."/>
            <person name="Kuo A."/>
            <person name="Lefebvre S.C."/>
            <person name="Maumus F."/>
            <person name="Mayer C."/>
            <person name="Miller J."/>
            <person name="Monier A."/>
            <person name="Salamov A."/>
            <person name="Young J."/>
            <person name="Aguilar M."/>
            <person name="Claverie J.M."/>
            <person name="Frickenhaus S."/>
            <person name="Gonzalez K."/>
            <person name="Herman E.K."/>
            <person name="Lin Y.C."/>
            <person name="Napier J."/>
            <person name="Ogata H."/>
            <person name="Sarno A.F."/>
            <person name="Shmutz J."/>
            <person name="Schroeder D."/>
            <person name="de Vargas C."/>
            <person name="Verret F."/>
            <person name="von Dassow P."/>
            <person name="Valentin K."/>
            <person name="Van de Peer Y."/>
            <person name="Wheeler G."/>
            <person name="Dacks J.B."/>
            <person name="Delwiche C.F."/>
            <person name="Dyhrman S.T."/>
            <person name="Glockner G."/>
            <person name="John U."/>
            <person name="Richards T."/>
            <person name="Worden A.Z."/>
            <person name="Zhang X."/>
            <person name="Grigoriev I.V."/>
            <person name="Allen A.E."/>
            <person name="Bidle K."/>
            <person name="Borodovsky M."/>
            <person name="Bowler C."/>
            <person name="Brownlee C."/>
            <person name="Cock J.M."/>
            <person name="Elias M."/>
            <person name="Gladyshev V.N."/>
            <person name="Groth M."/>
            <person name="Guda C."/>
            <person name="Hadaegh A."/>
            <person name="Iglesias-Rodriguez M.D."/>
            <person name="Jenkins J."/>
            <person name="Jones B.M."/>
            <person name="Lawson T."/>
            <person name="Leese F."/>
            <person name="Lindquist E."/>
            <person name="Lobanov A."/>
            <person name="Lomsadze A."/>
            <person name="Malik S.B."/>
            <person name="Marsh M.E."/>
            <person name="Mackinder L."/>
            <person name="Mock T."/>
            <person name="Mueller-Roeber B."/>
            <person name="Pagarete A."/>
            <person name="Parker M."/>
            <person name="Probert I."/>
            <person name="Quesneville H."/>
            <person name="Raines C."/>
            <person name="Rensing S.A."/>
            <person name="Riano-Pachon D.M."/>
            <person name="Richier S."/>
            <person name="Rokitta S."/>
            <person name="Shiraiwa Y."/>
            <person name="Soanes D.M."/>
            <person name="van der Giezen M."/>
            <person name="Wahlund T.M."/>
            <person name="Williams B."/>
            <person name="Wilson W."/>
            <person name="Wolfe G."/>
            <person name="Wurch L.L."/>
        </authorList>
    </citation>
    <scope>NUCLEOTIDE SEQUENCE</scope>
</reference>
<dbReference type="Proteomes" id="UP000013827">
    <property type="component" value="Unassembled WGS sequence"/>
</dbReference>
<organism evidence="2 3">
    <name type="scientific">Emiliania huxleyi (strain CCMP1516)</name>
    <dbReference type="NCBI Taxonomy" id="280463"/>
    <lineage>
        <taxon>Eukaryota</taxon>
        <taxon>Haptista</taxon>
        <taxon>Haptophyta</taxon>
        <taxon>Prymnesiophyceae</taxon>
        <taxon>Isochrysidales</taxon>
        <taxon>Noelaerhabdaceae</taxon>
        <taxon>Emiliania</taxon>
    </lineage>
</organism>
<dbReference type="KEGG" id="ehx:EMIHUDRAFT_253551"/>
<dbReference type="PaxDb" id="2903-EOD17149"/>
<evidence type="ECO:0000313" key="2">
    <source>
        <dbReference type="EnsemblProtists" id="EOD31429"/>
    </source>
</evidence>
<evidence type="ECO:0000256" key="1">
    <source>
        <dbReference type="SAM" id="SignalP"/>
    </source>
</evidence>
<dbReference type="GeneID" id="17263299"/>
<dbReference type="EnsemblProtists" id="EOD31429">
    <property type="protein sequence ID" value="EOD31429"/>
    <property type="gene ID" value="EMIHUDRAFT_253551"/>
</dbReference>
<dbReference type="RefSeq" id="XP_005783858.1">
    <property type="nucleotide sequence ID" value="XM_005783801.1"/>
</dbReference>
<dbReference type="KEGG" id="ehx:EMIHUDRAFT_255994"/>
<name>A0A0D3K6P4_EMIH1</name>
<feature type="chain" id="PRO_5044053622" evidence="1">
    <location>
        <begin position="19"/>
        <end position="113"/>
    </location>
</feature>